<reference evidence="7" key="1">
    <citation type="submission" date="2023-03" db="EMBL/GenBank/DDBJ databases">
        <title>Parabacteroides distasonis, a bacteria resistant against UC.</title>
        <authorList>
            <person name="Dai W."/>
        </authorList>
    </citation>
    <scope>NUCLEOTIDE SEQUENCE</scope>
    <source>
        <strain evidence="7">F1-28</strain>
    </source>
</reference>
<evidence type="ECO:0000256" key="2">
    <source>
        <dbReference type="ARBA" id="ARBA00023015"/>
    </source>
</evidence>
<keyword evidence="3" id="KW-0731">Sigma factor</keyword>
<dbReference type="Pfam" id="PF04542">
    <property type="entry name" value="Sigma70_r2"/>
    <property type="match status" value="1"/>
</dbReference>
<feature type="domain" description="RNA polymerase sigma factor 70 region 4 type 2" evidence="6">
    <location>
        <begin position="112"/>
        <end position="163"/>
    </location>
</feature>
<dbReference type="InterPro" id="IPR007627">
    <property type="entry name" value="RNA_pol_sigma70_r2"/>
</dbReference>
<dbReference type="InterPro" id="IPR039425">
    <property type="entry name" value="RNA_pol_sigma-70-like"/>
</dbReference>
<dbReference type="PANTHER" id="PTHR43133:SF46">
    <property type="entry name" value="RNA POLYMERASE SIGMA-70 FACTOR ECF SUBFAMILY"/>
    <property type="match status" value="1"/>
</dbReference>
<accession>A0AAX3QYF5</accession>
<evidence type="ECO:0000259" key="6">
    <source>
        <dbReference type="Pfam" id="PF08281"/>
    </source>
</evidence>
<dbReference type="InterPro" id="IPR014327">
    <property type="entry name" value="RNA_pol_sigma70_bacteroid"/>
</dbReference>
<organism evidence="7 8">
    <name type="scientific">Parabacteroides distasonis</name>
    <dbReference type="NCBI Taxonomy" id="823"/>
    <lineage>
        <taxon>Bacteria</taxon>
        <taxon>Pseudomonadati</taxon>
        <taxon>Bacteroidota</taxon>
        <taxon>Bacteroidia</taxon>
        <taxon>Bacteroidales</taxon>
        <taxon>Tannerellaceae</taxon>
        <taxon>Parabacteroides</taxon>
    </lineage>
</organism>
<dbReference type="Gene3D" id="1.10.10.10">
    <property type="entry name" value="Winged helix-like DNA-binding domain superfamily/Winged helix DNA-binding domain"/>
    <property type="match status" value="1"/>
</dbReference>
<dbReference type="GO" id="GO:0003677">
    <property type="term" value="F:DNA binding"/>
    <property type="evidence" value="ECO:0007669"/>
    <property type="project" value="InterPro"/>
</dbReference>
<sequence length="179" mass="21309">MRKVIFRDDEEAFCQLFYDLFPPLCAFAHRYVEEKETCEDIVQEVFFRIWKNRRHIDIQVSARNFLITSVRNICLDSLRKKETERHWAEQQMGNESDEYVSELYTTTELENLLNEALGKLPEVVASTFRSNRFEGKTYTEIALEKQISVKTVEAYMTKALKFLRVELKDYLPMLIVFID</sequence>
<keyword evidence="2" id="KW-0805">Transcription regulation</keyword>
<dbReference type="GO" id="GO:0006352">
    <property type="term" value="P:DNA-templated transcription initiation"/>
    <property type="evidence" value="ECO:0007669"/>
    <property type="project" value="InterPro"/>
</dbReference>
<protein>
    <submittedName>
        <fullName evidence="7">RNA polymerase sigma-70 factor</fullName>
    </submittedName>
</protein>
<keyword evidence="4" id="KW-0804">Transcription</keyword>
<dbReference type="InterPro" id="IPR013325">
    <property type="entry name" value="RNA_pol_sigma_r2"/>
</dbReference>
<dbReference type="Proteomes" id="UP001221009">
    <property type="component" value="Chromosome"/>
</dbReference>
<dbReference type="GO" id="GO:0016987">
    <property type="term" value="F:sigma factor activity"/>
    <property type="evidence" value="ECO:0007669"/>
    <property type="project" value="UniProtKB-KW"/>
</dbReference>
<dbReference type="Gene3D" id="1.10.1740.10">
    <property type="match status" value="1"/>
</dbReference>
<evidence type="ECO:0000256" key="1">
    <source>
        <dbReference type="ARBA" id="ARBA00010641"/>
    </source>
</evidence>
<evidence type="ECO:0000313" key="7">
    <source>
        <dbReference type="EMBL" id="WET66663.1"/>
    </source>
</evidence>
<evidence type="ECO:0000313" key="8">
    <source>
        <dbReference type="Proteomes" id="UP001221009"/>
    </source>
</evidence>
<gene>
    <name evidence="7" type="ORF">P2T59_17605</name>
</gene>
<evidence type="ECO:0000256" key="4">
    <source>
        <dbReference type="ARBA" id="ARBA00023163"/>
    </source>
</evidence>
<dbReference type="EMBL" id="CP120353">
    <property type="protein sequence ID" value="WET66663.1"/>
    <property type="molecule type" value="Genomic_DNA"/>
</dbReference>
<dbReference type="SUPFAM" id="SSF88659">
    <property type="entry name" value="Sigma3 and sigma4 domains of RNA polymerase sigma factors"/>
    <property type="match status" value="1"/>
</dbReference>
<dbReference type="NCBIfam" id="TIGR02937">
    <property type="entry name" value="sigma70-ECF"/>
    <property type="match status" value="1"/>
</dbReference>
<dbReference type="InterPro" id="IPR013324">
    <property type="entry name" value="RNA_pol_sigma_r3/r4-like"/>
</dbReference>
<dbReference type="InterPro" id="IPR014284">
    <property type="entry name" value="RNA_pol_sigma-70_dom"/>
</dbReference>
<evidence type="ECO:0000259" key="5">
    <source>
        <dbReference type="Pfam" id="PF04542"/>
    </source>
</evidence>
<dbReference type="SUPFAM" id="SSF88946">
    <property type="entry name" value="Sigma2 domain of RNA polymerase sigma factors"/>
    <property type="match status" value="1"/>
</dbReference>
<name>A0AAX3QYF5_PARDI</name>
<dbReference type="PANTHER" id="PTHR43133">
    <property type="entry name" value="RNA POLYMERASE ECF-TYPE SIGMA FACTO"/>
    <property type="match status" value="1"/>
</dbReference>
<proteinExistence type="inferred from homology"/>
<dbReference type="RefSeq" id="WP_259010098.1">
    <property type="nucleotide sequence ID" value="NZ_CP120353.1"/>
</dbReference>
<dbReference type="InterPro" id="IPR013249">
    <property type="entry name" value="RNA_pol_sigma70_r4_t2"/>
</dbReference>
<feature type="domain" description="RNA polymerase sigma-70 region 2" evidence="5">
    <location>
        <begin position="22"/>
        <end position="82"/>
    </location>
</feature>
<dbReference type="InterPro" id="IPR036388">
    <property type="entry name" value="WH-like_DNA-bd_sf"/>
</dbReference>
<dbReference type="AlphaFoldDB" id="A0AAX3QYF5"/>
<comment type="similarity">
    <text evidence="1">Belongs to the sigma-70 factor family. ECF subfamily.</text>
</comment>
<dbReference type="Pfam" id="PF08281">
    <property type="entry name" value="Sigma70_r4_2"/>
    <property type="match status" value="1"/>
</dbReference>
<dbReference type="NCBIfam" id="TIGR02985">
    <property type="entry name" value="Sig70_bacteroi1"/>
    <property type="match status" value="1"/>
</dbReference>
<evidence type="ECO:0000256" key="3">
    <source>
        <dbReference type="ARBA" id="ARBA00023082"/>
    </source>
</evidence>